<keyword evidence="1" id="KW-0479">Metal-binding</keyword>
<dbReference type="Gene3D" id="3.40.50.150">
    <property type="entry name" value="Vaccinia Virus protein VP39"/>
    <property type="match status" value="1"/>
</dbReference>
<dbReference type="OrthoDB" id="1890922at2759"/>
<evidence type="ECO:0000313" key="4">
    <source>
        <dbReference type="Proteomes" id="UP001163046"/>
    </source>
</evidence>
<dbReference type="GO" id="GO:0008168">
    <property type="term" value="F:methyltransferase activity"/>
    <property type="evidence" value="ECO:0007669"/>
    <property type="project" value="InterPro"/>
</dbReference>
<dbReference type="GO" id="GO:0046872">
    <property type="term" value="F:metal ion binding"/>
    <property type="evidence" value="ECO:0007669"/>
    <property type="project" value="UniProtKB-KW"/>
</dbReference>
<keyword evidence="4" id="KW-1185">Reference proteome</keyword>
<organism evidence="3 4">
    <name type="scientific">Desmophyllum pertusum</name>
    <dbReference type="NCBI Taxonomy" id="174260"/>
    <lineage>
        <taxon>Eukaryota</taxon>
        <taxon>Metazoa</taxon>
        <taxon>Cnidaria</taxon>
        <taxon>Anthozoa</taxon>
        <taxon>Hexacorallia</taxon>
        <taxon>Scleractinia</taxon>
        <taxon>Caryophylliina</taxon>
        <taxon>Caryophylliidae</taxon>
        <taxon>Desmophyllum</taxon>
    </lineage>
</organism>
<comment type="caution">
    <text evidence="3">The sequence shown here is derived from an EMBL/GenBank/DDBJ whole genome shotgun (WGS) entry which is preliminary data.</text>
</comment>
<proteinExistence type="predicted"/>
<dbReference type="SUPFAM" id="SSF53335">
    <property type="entry name" value="S-adenosyl-L-methionine-dependent methyltransferases"/>
    <property type="match status" value="1"/>
</dbReference>
<evidence type="ECO:0000256" key="1">
    <source>
        <dbReference type="ARBA" id="ARBA00022723"/>
    </source>
</evidence>
<keyword evidence="2" id="KW-0460">Magnesium</keyword>
<dbReference type="PANTHER" id="PTHR31009">
    <property type="entry name" value="S-ADENOSYL-L-METHIONINE:CARBOXYL METHYLTRANSFERASE FAMILY PROTEIN"/>
    <property type="match status" value="1"/>
</dbReference>
<dbReference type="InterPro" id="IPR042086">
    <property type="entry name" value="MeTrfase_capping"/>
</dbReference>
<reference evidence="3" key="1">
    <citation type="submission" date="2023-01" db="EMBL/GenBank/DDBJ databases">
        <title>Genome assembly of the deep-sea coral Lophelia pertusa.</title>
        <authorList>
            <person name="Herrera S."/>
            <person name="Cordes E."/>
        </authorList>
    </citation>
    <scope>NUCLEOTIDE SEQUENCE</scope>
    <source>
        <strain evidence="3">USNM1676648</strain>
        <tissue evidence="3">Polyp</tissue>
    </source>
</reference>
<dbReference type="Gene3D" id="1.10.1200.270">
    <property type="entry name" value="Methyltransferase, alpha-helical capping domain"/>
    <property type="match status" value="1"/>
</dbReference>
<dbReference type="Pfam" id="PF03492">
    <property type="entry name" value="Methyltransf_7"/>
    <property type="match status" value="1"/>
</dbReference>
<dbReference type="EMBL" id="MU827788">
    <property type="protein sequence ID" value="KAJ7331667.1"/>
    <property type="molecule type" value="Genomic_DNA"/>
</dbReference>
<gene>
    <name evidence="3" type="ORF">OS493_019260</name>
</gene>
<dbReference type="InterPro" id="IPR029063">
    <property type="entry name" value="SAM-dependent_MTases_sf"/>
</dbReference>
<protein>
    <submittedName>
        <fullName evidence="3">Uncharacterized protein</fullName>
    </submittedName>
</protein>
<evidence type="ECO:0000313" key="3">
    <source>
        <dbReference type="EMBL" id="KAJ7331667.1"/>
    </source>
</evidence>
<dbReference type="Proteomes" id="UP001163046">
    <property type="component" value="Unassembled WGS sequence"/>
</dbReference>
<sequence length="456" mass="50961">MTRLQVVEVDHSPLTTLSRLASLLLNAIGNIRQGLYDPPGTTPMLKELIPTDPCSVSVPHPVSRMEPLTIALYVITGFLRFMCSLEIPHSHFPCGADGSGFSDNTLCCYKAIYEAAPLVSDAIKLASVKPGSVFTIADYGCADGGNSMPLLYACVQELRKIHGDDFSINVIYEDQPVNDFKPLFLRLQGLMPGPTSYFLNFPDVFVTACGTNFFSQCFPPQTVNLAFSATAFHWFSRKPCDITGALHHTMITIPEEAEVFEKQAAKDWETILLNRAKELAPGSRMILVQLAIDKEGQYVGTTKGTRFSLHHMLSELWKGLATDGLITQNEFHKTTFAHFFRTENEFKKPFESKDSPVRKAGLSLISIETKVVPCPYREKWLKNGGDPKEHAHWYIPAIRAWSNTTFVSGLSDSRSSEEKERIVDELFQRYENEVAKFPEDHGVDFVSAYMVIGKSN</sequence>
<dbReference type="AlphaFoldDB" id="A0A9W9YBP1"/>
<evidence type="ECO:0000256" key="2">
    <source>
        <dbReference type="ARBA" id="ARBA00022842"/>
    </source>
</evidence>
<accession>A0A9W9YBP1</accession>
<dbReference type="InterPro" id="IPR005299">
    <property type="entry name" value="MeTrfase_7"/>
</dbReference>
<name>A0A9W9YBP1_9CNID</name>